<evidence type="ECO:0000256" key="6">
    <source>
        <dbReference type="SAM" id="MobiDB-lite"/>
    </source>
</evidence>
<dbReference type="InParanoid" id="A0A0H2RXI0"/>
<dbReference type="EMBL" id="KQ085917">
    <property type="protein sequence ID" value="KLO16327.1"/>
    <property type="molecule type" value="Genomic_DNA"/>
</dbReference>
<keyword evidence="2" id="KW-0813">Transport</keyword>
<evidence type="ECO:0000313" key="8">
    <source>
        <dbReference type="EMBL" id="KLO16327.1"/>
    </source>
</evidence>
<evidence type="ECO:0000256" key="2">
    <source>
        <dbReference type="ARBA" id="ARBA00022448"/>
    </source>
</evidence>
<comment type="subcellular location">
    <subcellularLocation>
        <location evidence="1">Membrane</location>
        <topology evidence="1">Multi-pass membrane protein</topology>
    </subcellularLocation>
</comment>
<feature type="transmembrane region" description="Helical" evidence="7">
    <location>
        <begin position="372"/>
        <end position="394"/>
    </location>
</feature>
<dbReference type="PANTHER" id="PTHR43791:SF1">
    <property type="entry name" value="ALLANTOATE PERMEASE"/>
    <property type="match status" value="1"/>
</dbReference>
<feature type="transmembrane region" description="Helical" evidence="7">
    <location>
        <begin position="240"/>
        <end position="260"/>
    </location>
</feature>
<reference evidence="8 9" key="1">
    <citation type="submission" date="2015-04" db="EMBL/GenBank/DDBJ databases">
        <title>Complete genome sequence of Schizopora paradoxa KUC8140, a cosmopolitan wood degrader in East Asia.</title>
        <authorList>
            <consortium name="DOE Joint Genome Institute"/>
            <person name="Min B."/>
            <person name="Park H."/>
            <person name="Jang Y."/>
            <person name="Kim J.-J."/>
            <person name="Kim K.H."/>
            <person name="Pangilinan J."/>
            <person name="Lipzen A."/>
            <person name="Riley R."/>
            <person name="Grigoriev I.V."/>
            <person name="Spatafora J.W."/>
            <person name="Choi I.-G."/>
        </authorList>
    </citation>
    <scope>NUCLEOTIDE SEQUENCE [LARGE SCALE GENOMIC DNA]</scope>
    <source>
        <strain evidence="8 9">KUC8140</strain>
    </source>
</reference>
<feature type="transmembrane region" description="Helical" evidence="7">
    <location>
        <begin position="117"/>
        <end position="137"/>
    </location>
</feature>
<evidence type="ECO:0000256" key="3">
    <source>
        <dbReference type="ARBA" id="ARBA00022692"/>
    </source>
</evidence>
<dbReference type="PANTHER" id="PTHR43791">
    <property type="entry name" value="PERMEASE-RELATED"/>
    <property type="match status" value="1"/>
</dbReference>
<dbReference type="Pfam" id="PF07690">
    <property type="entry name" value="MFS_1"/>
    <property type="match status" value="1"/>
</dbReference>
<gene>
    <name evidence="8" type="ORF">SCHPADRAFT_901567</name>
</gene>
<dbReference type="GO" id="GO:0022857">
    <property type="term" value="F:transmembrane transporter activity"/>
    <property type="evidence" value="ECO:0007669"/>
    <property type="project" value="InterPro"/>
</dbReference>
<evidence type="ECO:0000256" key="4">
    <source>
        <dbReference type="ARBA" id="ARBA00022989"/>
    </source>
</evidence>
<dbReference type="OrthoDB" id="6730379at2759"/>
<feature type="transmembrane region" description="Helical" evidence="7">
    <location>
        <begin position="80"/>
        <end position="97"/>
    </location>
</feature>
<feature type="transmembrane region" description="Helical" evidence="7">
    <location>
        <begin position="400"/>
        <end position="421"/>
    </location>
</feature>
<organism evidence="8 9">
    <name type="scientific">Schizopora paradoxa</name>
    <dbReference type="NCBI Taxonomy" id="27342"/>
    <lineage>
        <taxon>Eukaryota</taxon>
        <taxon>Fungi</taxon>
        <taxon>Dikarya</taxon>
        <taxon>Basidiomycota</taxon>
        <taxon>Agaricomycotina</taxon>
        <taxon>Agaricomycetes</taxon>
        <taxon>Hymenochaetales</taxon>
        <taxon>Schizoporaceae</taxon>
        <taxon>Schizopora</taxon>
    </lineage>
</organism>
<keyword evidence="5 7" id="KW-0472">Membrane</keyword>
<dbReference type="SUPFAM" id="SSF103473">
    <property type="entry name" value="MFS general substrate transporter"/>
    <property type="match status" value="1"/>
</dbReference>
<dbReference type="FunCoup" id="A0A0H2RXI0">
    <property type="interactions" value="72"/>
</dbReference>
<feature type="transmembrane region" description="Helical" evidence="7">
    <location>
        <begin position="302"/>
        <end position="324"/>
    </location>
</feature>
<protein>
    <submittedName>
        <fullName evidence="8">MFS general substrate transporter</fullName>
    </submittedName>
</protein>
<feature type="transmembrane region" description="Helical" evidence="7">
    <location>
        <begin position="467"/>
        <end position="490"/>
    </location>
</feature>
<name>A0A0H2RXI0_9AGAM</name>
<accession>A0A0H2RXI0</accession>
<dbReference type="GO" id="GO:0016020">
    <property type="term" value="C:membrane"/>
    <property type="evidence" value="ECO:0007669"/>
    <property type="project" value="UniProtKB-SubCell"/>
</dbReference>
<feature type="transmembrane region" description="Helical" evidence="7">
    <location>
        <begin position="344"/>
        <end position="365"/>
    </location>
</feature>
<feature type="region of interest" description="Disordered" evidence="6">
    <location>
        <begin position="1"/>
        <end position="26"/>
    </location>
</feature>
<feature type="compositionally biased region" description="Basic and acidic residues" evidence="6">
    <location>
        <begin position="1"/>
        <end position="16"/>
    </location>
</feature>
<feature type="transmembrane region" description="Helical" evidence="7">
    <location>
        <begin position="176"/>
        <end position="197"/>
    </location>
</feature>
<dbReference type="Proteomes" id="UP000053477">
    <property type="component" value="Unassembled WGS sequence"/>
</dbReference>
<dbReference type="Gene3D" id="1.20.1250.20">
    <property type="entry name" value="MFS general substrate transporter like domains"/>
    <property type="match status" value="2"/>
</dbReference>
<keyword evidence="4 7" id="KW-1133">Transmembrane helix</keyword>
<feature type="transmembrane region" description="Helical" evidence="7">
    <location>
        <begin position="433"/>
        <end position="455"/>
    </location>
</feature>
<evidence type="ECO:0000256" key="7">
    <source>
        <dbReference type="SAM" id="Phobius"/>
    </source>
</evidence>
<evidence type="ECO:0000313" key="9">
    <source>
        <dbReference type="Proteomes" id="UP000053477"/>
    </source>
</evidence>
<dbReference type="InterPro" id="IPR011701">
    <property type="entry name" value="MFS"/>
</dbReference>
<feature type="transmembrane region" description="Helical" evidence="7">
    <location>
        <begin position="144"/>
        <end position="164"/>
    </location>
</feature>
<keyword evidence="9" id="KW-1185">Reference proteome</keyword>
<keyword evidence="3 7" id="KW-0812">Transmembrane</keyword>
<feature type="transmembrane region" description="Helical" evidence="7">
    <location>
        <begin position="209"/>
        <end position="228"/>
    </location>
</feature>
<dbReference type="InterPro" id="IPR036259">
    <property type="entry name" value="MFS_trans_sf"/>
</dbReference>
<evidence type="ECO:0000256" key="1">
    <source>
        <dbReference type="ARBA" id="ARBA00004141"/>
    </source>
</evidence>
<proteinExistence type="predicted"/>
<sequence length="542" mass="60762">MQNDEKQIEERVEIRSRSLSSSSAAEEKIIDEKRGAIEETATFTSDSFDSKDADEALELVGTSRTQNFSEEYNRKLRRKLDWVIPPLCAAVYFTQFLDKNALNYASIMGFPITGQEYNLVALAFYLGFFIWEFPTVYIAQKLRLGKYLGVNVVLWGIILMLQAVPTAFGPFFLLRILLGMLESCVAPILILIISMFYKKDEQARRISWFYVMNGLTSVFGGFVAYGISFDTNSSFKPYRILYLLLGALAIMVGVAVLLWMPDSPVHAKMLTREERIAALERVRDDQVGTENRRFKRQQVWEAFADVRTWLIVLTMFLTSIPNGGLSNFSAIIVKSFGYTTRQTLILGAPGGIIGAVSTLGMGYFADKTRSRMMPIVVSIIPTLVGAAMLIGLNGSGQKGALLFATYIIGFYGSSLAIVYAYNASNTAGHTKKATINAITLATFAAGNVVGTEIFQPKDAPAYIPGKIAIMVLLSTQLIVCFLLRGINLWLNKKKRAALQAMIQEKRWSEEDIQREREKHAFLDLTRFQESVFHLHTVMIHFM</sequence>
<dbReference type="AlphaFoldDB" id="A0A0H2RXI0"/>
<evidence type="ECO:0000256" key="5">
    <source>
        <dbReference type="ARBA" id="ARBA00023136"/>
    </source>
</evidence>
<dbReference type="STRING" id="27342.A0A0H2RXI0"/>